<evidence type="ECO:0000313" key="6">
    <source>
        <dbReference type="EMBL" id="KAG5684465.1"/>
    </source>
</evidence>
<dbReference type="Proteomes" id="UP001107558">
    <property type="component" value="Chromosome 1"/>
</dbReference>
<reference evidence="6" key="1">
    <citation type="submission" date="2021-03" db="EMBL/GenBank/DDBJ databases">
        <title>Chromosome level genome of the anhydrobiotic midge Polypedilum vanderplanki.</title>
        <authorList>
            <person name="Yoshida Y."/>
            <person name="Kikawada T."/>
            <person name="Gusev O."/>
        </authorList>
    </citation>
    <scope>NUCLEOTIDE SEQUENCE</scope>
    <source>
        <strain evidence="6">NIAS01</strain>
        <tissue evidence="6">Whole body or cell culture</tissue>
    </source>
</reference>
<keyword evidence="4" id="KW-0812">Transmembrane</keyword>
<dbReference type="InterPro" id="IPR019742">
    <property type="entry name" value="MacrogloblnA2_CS"/>
</dbReference>
<dbReference type="PANTHER" id="PTHR11412:SF136">
    <property type="entry name" value="CD109 ANTIGEN"/>
    <property type="match status" value="1"/>
</dbReference>
<keyword evidence="2" id="KW-0882">Thioester bond</keyword>
<dbReference type="PANTHER" id="PTHR11412">
    <property type="entry name" value="MACROGLOBULIN / COMPLEMENT"/>
    <property type="match status" value="1"/>
</dbReference>
<proteinExistence type="predicted"/>
<evidence type="ECO:0000259" key="5">
    <source>
        <dbReference type="SMART" id="SM01360"/>
    </source>
</evidence>
<keyword evidence="7" id="KW-1185">Reference proteome</keyword>
<dbReference type="GO" id="GO:0004866">
    <property type="term" value="F:endopeptidase inhibitor activity"/>
    <property type="evidence" value="ECO:0007669"/>
    <property type="project" value="InterPro"/>
</dbReference>
<evidence type="ECO:0000313" key="7">
    <source>
        <dbReference type="Proteomes" id="UP001107558"/>
    </source>
</evidence>
<dbReference type="SMART" id="SM01360">
    <property type="entry name" value="A2M"/>
    <property type="match status" value="1"/>
</dbReference>
<dbReference type="InterPro" id="IPR050473">
    <property type="entry name" value="A2M/Complement_sys"/>
</dbReference>
<dbReference type="InterPro" id="IPR001599">
    <property type="entry name" value="Macroglobln_a2"/>
</dbReference>
<dbReference type="EMBL" id="JADBJN010000001">
    <property type="protein sequence ID" value="KAG5684465.1"/>
    <property type="molecule type" value="Genomic_DNA"/>
</dbReference>
<dbReference type="AlphaFoldDB" id="A0A9J6CQH5"/>
<dbReference type="GO" id="GO:0005615">
    <property type="term" value="C:extracellular space"/>
    <property type="evidence" value="ECO:0007669"/>
    <property type="project" value="InterPro"/>
</dbReference>
<evidence type="ECO:0000256" key="2">
    <source>
        <dbReference type="ARBA" id="ARBA00022966"/>
    </source>
</evidence>
<dbReference type="InterPro" id="IPR008930">
    <property type="entry name" value="Terpenoid_cyclase/PrenylTrfase"/>
</dbReference>
<feature type="transmembrane region" description="Helical" evidence="4">
    <location>
        <begin position="598"/>
        <end position="619"/>
    </location>
</feature>
<evidence type="ECO:0000256" key="4">
    <source>
        <dbReference type="SAM" id="Phobius"/>
    </source>
</evidence>
<dbReference type="PROSITE" id="PS00477">
    <property type="entry name" value="ALPHA_2_MACROGLOBULIN"/>
    <property type="match status" value="1"/>
</dbReference>
<keyword evidence="1" id="KW-0732">Signal</keyword>
<feature type="domain" description="Alpha-2-macroglobulin" evidence="5">
    <location>
        <begin position="99"/>
        <end position="196"/>
    </location>
</feature>
<organism evidence="6 7">
    <name type="scientific">Polypedilum vanderplanki</name>
    <name type="common">Sleeping chironomid midge</name>
    <dbReference type="NCBI Taxonomy" id="319348"/>
    <lineage>
        <taxon>Eukaryota</taxon>
        <taxon>Metazoa</taxon>
        <taxon>Ecdysozoa</taxon>
        <taxon>Arthropoda</taxon>
        <taxon>Hexapoda</taxon>
        <taxon>Insecta</taxon>
        <taxon>Pterygota</taxon>
        <taxon>Neoptera</taxon>
        <taxon>Endopterygota</taxon>
        <taxon>Diptera</taxon>
        <taxon>Nematocera</taxon>
        <taxon>Chironomoidea</taxon>
        <taxon>Chironomidae</taxon>
        <taxon>Chironominae</taxon>
        <taxon>Polypedilum</taxon>
        <taxon>Polypedilum</taxon>
    </lineage>
</organism>
<dbReference type="Gene3D" id="2.60.120.1540">
    <property type="match status" value="1"/>
</dbReference>
<evidence type="ECO:0000256" key="1">
    <source>
        <dbReference type="ARBA" id="ARBA00022729"/>
    </source>
</evidence>
<accession>A0A9J6CQH5</accession>
<dbReference type="Gene3D" id="2.20.130.20">
    <property type="match status" value="1"/>
</dbReference>
<name>A0A9J6CQH5_POLVA</name>
<dbReference type="SUPFAM" id="SSF48239">
    <property type="entry name" value="Terpenoid cyclases/Protein prenyltransferases"/>
    <property type="match status" value="1"/>
</dbReference>
<dbReference type="Pfam" id="PF07678">
    <property type="entry name" value="TED_complement"/>
    <property type="match status" value="1"/>
</dbReference>
<sequence>MANKQNFTLNEVIGSLNSYTVGFRNGRVFRPYSYDYYAATQSGLNFFTNIPIQRNNARSAPMSRPRASRPMERVVFSGERPEKTDRTSNVKVRKDFREVFLWEDVELDNDDNNEGEGISKISRQVTDQITTYVLYGVSMNKYYGMGLPENLPTTTIYLPFFLSLELPYSVKRNEIITLDIQQFNYLTSSQTVNLTVVNNPSFEVVNAKSNGWTVGAGLLVQIFKVSSNQVFTAKLSIKPKVIGPIVLKISAKSSSAGDAIEKVLNVIPEGVQRSITTSTLIAVDSKNPAKDQTLSCTLPASAYNDTTSVSATVVGDILGKALSNLDNLIMMPSGCGEQTMIGFVPDYAVYKYLNATNQLTAALKTKLTQYLTAGYQNELQYQRSDGSFSAFGNNDPQGSTWLSSYVAMYFYLSKSIITINSDVIQNALNFIVAQQNTDGSFKEPGRVIHSDMQGAVGNGIALTAYATIVLSVVSNDYSSVVSARDLAVKYLEQQLDSVTDTYSLAIIANALFIANSDSATSAFNKFDALKVSDTTEIYWSVPAPNQNVYYGARSLDIEVTAYGLNLLVAKNAPLTTSLKVVKYLTGKSNSFGGYSSSQILSCALVALVIFASVTHYHIYC</sequence>
<dbReference type="Pfam" id="PF00207">
    <property type="entry name" value="A2M"/>
    <property type="match status" value="1"/>
</dbReference>
<dbReference type="OrthoDB" id="8065966at2759"/>
<dbReference type="Gene3D" id="2.60.40.10">
    <property type="entry name" value="Immunoglobulins"/>
    <property type="match status" value="1"/>
</dbReference>
<dbReference type="InterPro" id="IPR013783">
    <property type="entry name" value="Ig-like_fold"/>
</dbReference>
<dbReference type="SMART" id="SM01419">
    <property type="entry name" value="Thiol-ester_cl"/>
    <property type="match status" value="1"/>
</dbReference>
<dbReference type="InterPro" id="IPR047565">
    <property type="entry name" value="Alpha-macroglob_thiol-ester_cl"/>
</dbReference>
<keyword evidence="4" id="KW-0472">Membrane</keyword>
<protein>
    <recommendedName>
        <fullName evidence="5">Alpha-2-macroglobulin domain-containing protein</fullName>
    </recommendedName>
</protein>
<gene>
    <name evidence="6" type="ORF">PVAND_013699</name>
</gene>
<keyword evidence="4" id="KW-1133">Transmembrane helix</keyword>
<dbReference type="Gene3D" id="1.50.10.20">
    <property type="match status" value="1"/>
</dbReference>
<keyword evidence="3" id="KW-1015">Disulfide bond</keyword>
<comment type="caution">
    <text evidence="6">The sequence shown here is derived from an EMBL/GenBank/DDBJ whole genome shotgun (WGS) entry which is preliminary data.</text>
</comment>
<evidence type="ECO:0000256" key="3">
    <source>
        <dbReference type="ARBA" id="ARBA00023157"/>
    </source>
</evidence>
<dbReference type="InterPro" id="IPR011626">
    <property type="entry name" value="Alpha-macroglobulin_TED"/>
</dbReference>